<dbReference type="Proteomes" id="UP001465668">
    <property type="component" value="Unassembled WGS sequence"/>
</dbReference>
<keyword evidence="4" id="KW-1185">Reference proteome</keyword>
<organism evidence="3 4">
    <name type="scientific">Seiridium cardinale</name>
    <dbReference type="NCBI Taxonomy" id="138064"/>
    <lineage>
        <taxon>Eukaryota</taxon>
        <taxon>Fungi</taxon>
        <taxon>Dikarya</taxon>
        <taxon>Ascomycota</taxon>
        <taxon>Pezizomycotina</taxon>
        <taxon>Sordariomycetes</taxon>
        <taxon>Xylariomycetidae</taxon>
        <taxon>Amphisphaeriales</taxon>
        <taxon>Sporocadaceae</taxon>
        <taxon>Seiridium</taxon>
    </lineage>
</organism>
<accession>A0ABR2XBI1</accession>
<dbReference type="InterPro" id="IPR053257">
    <property type="entry name" value="Cu-only_SOD"/>
</dbReference>
<feature type="signal peptide" evidence="1">
    <location>
        <begin position="1"/>
        <end position="19"/>
    </location>
</feature>
<reference evidence="3 4" key="1">
    <citation type="submission" date="2024-02" db="EMBL/GenBank/DDBJ databases">
        <title>First draft genome assembly of two strains of Seiridium cardinale.</title>
        <authorList>
            <person name="Emiliani G."/>
            <person name="Scali E."/>
        </authorList>
    </citation>
    <scope>NUCLEOTIDE SEQUENCE [LARGE SCALE GENOMIC DNA]</scope>
    <source>
        <strain evidence="3 4">BM-138-000479</strain>
    </source>
</reference>
<proteinExistence type="predicted"/>
<sequence>MRTSTIALLLSASAGTVLAQGPTTGQLGNASVITNNPAGKSYVGTLPAEPFWKTGALDGNVKGSVTVKSSPGGTGVEYTVKFSNLPKEGGPFPFHIHAAAVPSNGNCTATLAHLDPFVRGEDPVCDSALPETCQVGDLSGKYGKITSDPYEFTFHDDFASLNIGSNASIQDRSFVVHFANKTRITCANFAVSGYGNSTPAYPTTGGVYPTGTAVPTATPVPAGANVLNAGASLAAMVAAALFVLI</sequence>
<evidence type="ECO:0000313" key="3">
    <source>
        <dbReference type="EMBL" id="KAK9771153.1"/>
    </source>
</evidence>
<comment type="caution">
    <text evidence="3">The sequence shown here is derived from an EMBL/GenBank/DDBJ whole genome shotgun (WGS) entry which is preliminary data.</text>
</comment>
<gene>
    <name evidence="3" type="ORF">SCAR479_12150</name>
</gene>
<dbReference type="SUPFAM" id="SSF49329">
    <property type="entry name" value="Cu,Zn superoxide dismutase-like"/>
    <property type="match status" value="1"/>
</dbReference>
<dbReference type="Pfam" id="PF00080">
    <property type="entry name" value="Sod_Cu"/>
    <property type="match status" value="1"/>
</dbReference>
<dbReference type="InterPro" id="IPR036423">
    <property type="entry name" value="SOD-like_Cu/Zn_dom_sf"/>
</dbReference>
<feature type="domain" description="Superoxide dismutase copper/zinc binding" evidence="2">
    <location>
        <begin position="61"/>
        <end position="178"/>
    </location>
</feature>
<evidence type="ECO:0000256" key="1">
    <source>
        <dbReference type="SAM" id="SignalP"/>
    </source>
</evidence>
<evidence type="ECO:0000313" key="4">
    <source>
        <dbReference type="Proteomes" id="UP001465668"/>
    </source>
</evidence>
<dbReference type="EMBL" id="JARVKM010000079">
    <property type="protein sequence ID" value="KAK9771153.1"/>
    <property type="molecule type" value="Genomic_DNA"/>
</dbReference>
<feature type="chain" id="PRO_5045083697" evidence="1">
    <location>
        <begin position="20"/>
        <end position="245"/>
    </location>
</feature>
<dbReference type="PANTHER" id="PTHR20910">
    <property type="entry name" value="AGAP001623-PA"/>
    <property type="match status" value="1"/>
</dbReference>
<evidence type="ECO:0000259" key="2">
    <source>
        <dbReference type="Pfam" id="PF00080"/>
    </source>
</evidence>
<protein>
    <submittedName>
        <fullName evidence="3">Superoxide dismutase</fullName>
    </submittedName>
</protein>
<name>A0ABR2XBI1_9PEZI</name>
<keyword evidence="1" id="KW-0732">Signal</keyword>
<dbReference type="PANTHER" id="PTHR20910:SF1">
    <property type="entry name" value="SUPEROXIDE DISMUTASE COPPER_ZINC BINDING DOMAIN-CONTAINING PROTEIN"/>
    <property type="match status" value="1"/>
</dbReference>
<dbReference type="Gene3D" id="2.60.40.200">
    <property type="entry name" value="Superoxide dismutase, copper/zinc binding domain"/>
    <property type="match status" value="1"/>
</dbReference>
<dbReference type="InterPro" id="IPR001424">
    <property type="entry name" value="SOD_Cu_Zn_dom"/>
</dbReference>